<organism evidence="2 3">
    <name type="scientific">Actinomadura meridiana</name>
    <dbReference type="NCBI Taxonomy" id="559626"/>
    <lineage>
        <taxon>Bacteria</taxon>
        <taxon>Bacillati</taxon>
        <taxon>Actinomycetota</taxon>
        <taxon>Actinomycetes</taxon>
        <taxon>Streptosporangiales</taxon>
        <taxon>Thermomonosporaceae</taxon>
        <taxon>Actinomadura</taxon>
    </lineage>
</organism>
<feature type="domain" description="DUF397" evidence="1">
    <location>
        <begin position="7"/>
        <end position="60"/>
    </location>
</feature>
<gene>
    <name evidence="2" type="ORF">GCM10022254_16750</name>
</gene>
<dbReference type="Pfam" id="PF04149">
    <property type="entry name" value="DUF397"/>
    <property type="match status" value="1"/>
</dbReference>
<evidence type="ECO:0000313" key="2">
    <source>
        <dbReference type="EMBL" id="GAA4227919.1"/>
    </source>
</evidence>
<accession>A0ABP8BWD5</accession>
<name>A0ABP8BWD5_9ACTN</name>
<dbReference type="InterPro" id="IPR007278">
    <property type="entry name" value="DUF397"/>
</dbReference>
<comment type="caution">
    <text evidence="2">The sequence shown here is derived from an EMBL/GenBank/DDBJ whole genome shotgun (WGS) entry which is preliminary data.</text>
</comment>
<dbReference type="RefSeq" id="WP_344892313.1">
    <property type="nucleotide sequence ID" value="NZ_BAABAS010000004.1"/>
</dbReference>
<evidence type="ECO:0000259" key="1">
    <source>
        <dbReference type="Pfam" id="PF04149"/>
    </source>
</evidence>
<evidence type="ECO:0000313" key="3">
    <source>
        <dbReference type="Proteomes" id="UP001501710"/>
    </source>
</evidence>
<dbReference type="Proteomes" id="UP001501710">
    <property type="component" value="Unassembled WGS sequence"/>
</dbReference>
<protein>
    <recommendedName>
        <fullName evidence="1">DUF397 domain-containing protein</fullName>
    </recommendedName>
</protein>
<sequence>MTTQYGTWRKSRLSEANGACVEVARSLRGTIGLRDSKAADSGPILELTRREWTMFLRSIRAADKIG</sequence>
<proteinExistence type="predicted"/>
<reference evidence="3" key="1">
    <citation type="journal article" date="2019" name="Int. J. Syst. Evol. Microbiol.">
        <title>The Global Catalogue of Microorganisms (GCM) 10K type strain sequencing project: providing services to taxonomists for standard genome sequencing and annotation.</title>
        <authorList>
            <consortium name="The Broad Institute Genomics Platform"/>
            <consortium name="The Broad Institute Genome Sequencing Center for Infectious Disease"/>
            <person name="Wu L."/>
            <person name="Ma J."/>
        </authorList>
    </citation>
    <scope>NUCLEOTIDE SEQUENCE [LARGE SCALE GENOMIC DNA]</scope>
    <source>
        <strain evidence="3">JCM 17440</strain>
    </source>
</reference>
<keyword evidence="3" id="KW-1185">Reference proteome</keyword>
<dbReference type="EMBL" id="BAABAS010000004">
    <property type="protein sequence ID" value="GAA4227919.1"/>
    <property type="molecule type" value="Genomic_DNA"/>
</dbReference>